<proteinExistence type="predicted"/>
<organism evidence="1 2">
    <name type="scientific">Thermoproteus sp. AZ2</name>
    <dbReference type="NCBI Taxonomy" id="1609232"/>
    <lineage>
        <taxon>Archaea</taxon>
        <taxon>Thermoproteota</taxon>
        <taxon>Thermoprotei</taxon>
        <taxon>Thermoproteales</taxon>
        <taxon>Thermoproteaceae</taxon>
        <taxon>Thermoproteus</taxon>
    </lineage>
</organism>
<comment type="caution">
    <text evidence="1">The sequence shown here is derived from an EMBL/GenBank/DDBJ whole genome shotgun (WGS) entry which is preliminary data.</text>
</comment>
<dbReference type="EMBL" id="JZWT02000006">
    <property type="protein sequence ID" value="MFB6490253.1"/>
    <property type="molecule type" value="Genomic_DNA"/>
</dbReference>
<evidence type="ECO:0000313" key="2">
    <source>
        <dbReference type="Proteomes" id="UP000033636"/>
    </source>
</evidence>
<keyword evidence="1" id="KW-0489">Methyltransferase</keyword>
<dbReference type="Proteomes" id="UP000033636">
    <property type="component" value="Unassembled WGS sequence"/>
</dbReference>
<name>A0ACC6UZK3_9CREN</name>
<accession>A0ACC6UZK3</accession>
<evidence type="ECO:0000313" key="1">
    <source>
        <dbReference type="EMBL" id="MFB6490253.1"/>
    </source>
</evidence>
<gene>
    <name evidence="1" type="ORF">TU35_003225</name>
</gene>
<keyword evidence="1" id="KW-0808">Transferase</keyword>
<reference evidence="1" key="1">
    <citation type="submission" date="2024-07" db="EMBL/GenBank/DDBJ databases">
        <title>Metagenome and Metagenome-Assembled Genomes of Archaea from a hot spring from the geothermal field of Los Azufres, Mexico.</title>
        <authorList>
            <person name="Marin-Paredes R."/>
            <person name="Martinez-Romero E."/>
            <person name="Servin-Garciduenas L.E."/>
        </authorList>
    </citation>
    <scope>NUCLEOTIDE SEQUENCE</scope>
</reference>
<sequence>MALKRALRGRIPDDLLHLVPSSFDIVGSRSGAVAIIEIPDELEPYKYEIAKAVKSLNKNVGAVIRRRGARTGAFRLYDYEVLVEGPTEVIHREHGYSIKVDPTKVYFSPRDQTDRAEIADMVAEGERILYLFAGAGPYGVAIAKRKRVRWIYAVELNPWGFKYMVDNIRLNKLSAMVPVRADVADFCAGFKGEADRAIMTLPLGAHQYLGGVVKCVADGGVIHFYHTGPEEDPFKEAEEIATRACPGCRIISRRIVRDYAPHIYKIRIDLEVRRT</sequence>
<protein>
    <submittedName>
        <fullName evidence="1">Class I SAM-dependent methyltransferase family protein</fullName>
    </submittedName>
</protein>